<evidence type="ECO:0000313" key="4">
    <source>
        <dbReference type="Proteomes" id="UP000245609"/>
    </source>
</evidence>
<dbReference type="Gene3D" id="3.30.70.1730">
    <property type="match status" value="1"/>
</dbReference>
<dbReference type="GO" id="GO:0030687">
    <property type="term" value="C:preribosome, large subunit precursor"/>
    <property type="evidence" value="ECO:0007669"/>
    <property type="project" value="TreeGrafter"/>
</dbReference>
<evidence type="ECO:0000256" key="1">
    <source>
        <dbReference type="ARBA" id="ARBA00008889"/>
    </source>
</evidence>
<dbReference type="PANTHER" id="PTHR45841:SF1">
    <property type="entry name" value="MRNA TURNOVER PROTEIN 4 HOMOLOG"/>
    <property type="match status" value="1"/>
</dbReference>
<dbReference type="Pfam" id="PF17777">
    <property type="entry name" value="RL10P_insert"/>
    <property type="match status" value="1"/>
</dbReference>
<sequence>MPRTKRSKIVSLTKTLKKGKELKQDLIENVRILIYLFTFEFFYGKNKVMQIAFGKNEASEPDTNLHLLSEQLVGGLGVLFTNDSPETISSFAKSFVVYDYPGKGWIADRTITLSKGELVKGSDFYNRYIDPSRNTDADAVIVDQENSSSILDTFQASMEPYLRKLGLPVSLVNGHIILISDYTLCKAGSPIDVNTRHLLKLFDAKLAPFKINLVCSC</sequence>
<keyword evidence="4" id="KW-1185">Reference proteome</keyword>
<gene>
    <name evidence="3" type="ORF">BB560_006968</name>
</gene>
<dbReference type="EMBL" id="MBFS01003639">
    <property type="protein sequence ID" value="PVU85615.1"/>
    <property type="molecule type" value="Genomic_DNA"/>
</dbReference>
<comment type="similarity">
    <text evidence="1">Belongs to the universal ribosomal protein uL10 family.</text>
</comment>
<dbReference type="InterPro" id="IPR051742">
    <property type="entry name" value="Ribosome_Assembly_uL10"/>
</dbReference>
<name>A0A2T9XZW7_9FUNG</name>
<feature type="domain" description="Large ribosomal subunit protein uL10-like insertion" evidence="2">
    <location>
        <begin position="104"/>
        <end position="203"/>
    </location>
</feature>
<comment type="caution">
    <text evidence="3">The sequence shown here is derived from an EMBL/GenBank/DDBJ whole genome shotgun (WGS) entry which is preliminary data.</text>
</comment>
<evidence type="ECO:0000313" key="3">
    <source>
        <dbReference type="EMBL" id="PVU85615.1"/>
    </source>
</evidence>
<accession>A0A2T9XZW7</accession>
<organism evidence="3 4">
    <name type="scientific">Smittium megazygosporum</name>
    <dbReference type="NCBI Taxonomy" id="133381"/>
    <lineage>
        <taxon>Eukaryota</taxon>
        <taxon>Fungi</taxon>
        <taxon>Fungi incertae sedis</taxon>
        <taxon>Zoopagomycota</taxon>
        <taxon>Kickxellomycotina</taxon>
        <taxon>Harpellomycetes</taxon>
        <taxon>Harpellales</taxon>
        <taxon>Legeriomycetaceae</taxon>
        <taxon>Smittium</taxon>
    </lineage>
</organism>
<dbReference type="GO" id="GO:0042273">
    <property type="term" value="P:ribosomal large subunit biogenesis"/>
    <property type="evidence" value="ECO:0007669"/>
    <property type="project" value="TreeGrafter"/>
</dbReference>
<dbReference type="Proteomes" id="UP000245609">
    <property type="component" value="Unassembled WGS sequence"/>
</dbReference>
<protein>
    <recommendedName>
        <fullName evidence="2">Large ribosomal subunit protein uL10-like insertion domain-containing protein</fullName>
    </recommendedName>
</protein>
<dbReference type="GO" id="GO:0005730">
    <property type="term" value="C:nucleolus"/>
    <property type="evidence" value="ECO:0007669"/>
    <property type="project" value="TreeGrafter"/>
</dbReference>
<proteinExistence type="inferred from homology"/>
<reference evidence="3 4" key="1">
    <citation type="journal article" date="2018" name="MBio">
        <title>Comparative Genomics Reveals the Core Gene Toolbox for the Fungus-Insect Symbiosis.</title>
        <authorList>
            <person name="Wang Y."/>
            <person name="Stata M."/>
            <person name="Wang W."/>
            <person name="Stajich J.E."/>
            <person name="White M.M."/>
            <person name="Moncalvo J.M."/>
        </authorList>
    </citation>
    <scope>NUCLEOTIDE SEQUENCE [LARGE SCALE GENOMIC DNA]</scope>
    <source>
        <strain evidence="3 4">SC-DP-2</strain>
    </source>
</reference>
<dbReference type="AlphaFoldDB" id="A0A2T9XZW7"/>
<dbReference type="InterPro" id="IPR043141">
    <property type="entry name" value="Ribosomal_uL10-like_sf"/>
</dbReference>
<dbReference type="PANTHER" id="PTHR45841">
    <property type="entry name" value="MRNA TURNOVER PROTEIN 4 MRTO4"/>
    <property type="match status" value="1"/>
</dbReference>
<dbReference type="Gene3D" id="3.90.105.20">
    <property type="match status" value="1"/>
</dbReference>
<dbReference type="GO" id="GO:0006364">
    <property type="term" value="P:rRNA processing"/>
    <property type="evidence" value="ECO:0007669"/>
    <property type="project" value="TreeGrafter"/>
</dbReference>
<dbReference type="Pfam" id="PF00466">
    <property type="entry name" value="Ribosomal_L10"/>
    <property type="match status" value="1"/>
</dbReference>
<dbReference type="InterPro" id="IPR040637">
    <property type="entry name" value="Ribosomal_uL10-like_insert"/>
</dbReference>
<dbReference type="OrthoDB" id="10262308at2759"/>
<dbReference type="GO" id="GO:0000956">
    <property type="term" value="P:nuclear-transcribed mRNA catabolic process"/>
    <property type="evidence" value="ECO:0007669"/>
    <property type="project" value="TreeGrafter"/>
</dbReference>
<dbReference type="InterPro" id="IPR043164">
    <property type="entry name" value="Ribosomal_uL10-like_insert_sf"/>
</dbReference>
<dbReference type="InterPro" id="IPR001790">
    <property type="entry name" value="Ribosomal_uL10"/>
</dbReference>
<evidence type="ECO:0000259" key="2">
    <source>
        <dbReference type="Pfam" id="PF17777"/>
    </source>
</evidence>
<dbReference type="GO" id="GO:0003723">
    <property type="term" value="F:RNA binding"/>
    <property type="evidence" value="ECO:0007669"/>
    <property type="project" value="TreeGrafter"/>
</dbReference>
<dbReference type="STRING" id="133381.A0A2T9XZW7"/>
<dbReference type="SUPFAM" id="SSF160369">
    <property type="entry name" value="Ribosomal protein L10-like"/>
    <property type="match status" value="1"/>
</dbReference>